<evidence type="ECO:0000256" key="9">
    <source>
        <dbReference type="PIRSR" id="PIRSR601019-1"/>
    </source>
</evidence>
<dbReference type="RefSeq" id="XP_013238942.1">
    <property type="nucleotide sequence ID" value="XM_013383488.1"/>
</dbReference>
<comment type="caution">
    <text evidence="11">The sequence shown here is derived from an EMBL/GenBank/DDBJ whole genome shotgun (WGS) entry which is preliminary data.</text>
</comment>
<dbReference type="FunFam" id="3.40.50.300:FF:000692">
    <property type="entry name" value="Guanine nucleotide-binding protein subunit alpha"/>
    <property type="match status" value="1"/>
</dbReference>
<dbReference type="RefSeq" id="XP_013237302.1">
    <property type="nucleotide sequence ID" value="XM_013381848.1"/>
</dbReference>
<feature type="binding site" evidence="9">
    <location>
        <begin position="331"/>
        <end position="334"/>
    </location>
    <ligand>
        <name>GTP</name>
        <dbReference type="ChEBI" id="CHEBI:37565"/>
    </ligand>
</feature>
<reference evidence="11 13" key="1">
    <citation type="submission" date="2014-04" db="EMBL/GenBank/DDBJ databases">
        <title>A new species of microsporidia sheds light on the evolution of extreme parasitism.</title>
        <authorList>
            <person name="Haag K.L."/>
            <person name="James T.Y."/>
            <person name="Larsson R."/>
            <person name="Schaer T.M."/>
            <person name="Refardt D."/>
            <person name="Pombert J.-F."/>
            <person name="Ebert D."/>
        </authorList>
    </citation>
    <scope>NUCLEOTIDE SEQUENCE [LARGE SCALE GENOMIC DNA]</scope>
    <source>
        <strain evidence="11 13">UGP3</strain>
        <tissue evidence="11">Spores</tissue>
    </source>
</reference>
<evidence type="ECO:0000256" key="3">
    <source>
        <dbReference type="ARBA" id="ARBA00022741"/>
    </source>
</evidence>
<accession>A0A098VT33</accession>
<dbReference type="PRINTS" id="PR01241">
    <property type="entry name" value="GPROTEINAFNG"/>
</dbReference>
<dbReference type="GO" id="GO:0005737">
    <property type="term" value="C:cytoplasm"/>
    <property type="evidence" value="ECO:0007669"/>
    <property type="project" value="TreeGrafter"/>
</dbReference>
<dbReference type="SMART" id="SM00275">
    <property type="entry name" value="G_alpha"/>
    <property type="match status" value="1"/>
</dbReference>
<feature type="binding site" evidence="9">
    <location>
        <begin position="233"/>
        <end position="239"/>
    </location>
    <ligand>
        <name>GTP</name>
        <dbReference type="ChEBI" id="CHEBI:37565"/>
    </ligand>
</feature>
<keyword evidence="8" id="KW-0449">Lipoprotein</keyword>
<dbReference type="PANTHER" id="PTHR10218">
    <property type="entry name" value="GTP-BINDING PROTEIN ALPHA SUBUNIT"/>
    <property type="match status" value="1"/>
</dbReference>
<dbReference type="Proteomes" id="UP000029725">
    <property type="component" value="Unassembled WGS sequence"/>
</dbReference>
<dbReference type="Pfam" id="PF00503">
    <property type="entry name" value="G-alpha"/>
    <property type="match status" value="1"/>
</dbReference>
<keyword evidence="6" id="KW-0564">Palmitate</keyword>
<dbReference type="CDD" id="cd00066">
    <property type="entry name" value="G-alpha"/>
    <property type="match status" value="1"/>
</dbReference>
<keyword evidence="13" id="KW-1185">Reference proteome</keyword>
<name>A0A098VT33_9MICR</name>
<dbReference type="VEuPathDB" id="MicrosporidiaDB:DI09_52p40"/>
<keyword evidence="4 10" id="KW-0460">Magnesium</keyword>
<dbReference type="FunFam" id="3.40.50.300:FF:000563">
    <property type="entry name" value="Guanine nucleotide-binding protein alpha subunit"/>
    <property type="match status" value="1"/>
</dbReference>
<feature type="binding site" evidence="10">
    <location>
        <position position="239"/>
    </location>
    <ligand>
        <name>Mg(2+)</name>
        <dbReference type="ChEBI" id="CHEBI:18420"/>
    </ligand>
</feature>
<dbReference type="SUPFAM" id="SSF52540">
    <property type="entry name" value="P-loop containing nucleoside triphosphate hydrolases"/>
    <property type="match status" value="1"/>
</dbReference>
<proteinExistence type="predicted"/>
<dbReference type="GeneID" id="25258611"/>
<dbReference type="Gene3D" id="3.40.50.300">
    <property type="entry name" value="P-loop containing nucleotide triphosphate hydrolases"/>
    <property type="match status" value="2"/>
</dbReference>
<dbReference type="GO" id="GO:0046872">
    <property type="term" value="F:metal ion binding"/>
    <property type="evidence" value="ECO:0007669"/>
    <property type="project" value="UniProtKB-KW"/>
</dbReference>
<dbReference type="GO" id="GO:0007189">
    <property type="term" value="P:adenylate cyclase-activating G protein-coupled receptor signaling pathway"/>
    <property type="evidence" value="ECO:0007669"/>
    <property type="project" value="TreeGrafter"/>
</dbReference>
<keyword evidence="5 9" id="KW-0342">GTP-binding</keyword>
<evidence type="ECO:0000256" key="10">
    <source>
        <dbReference type="PIRSR" id="PIRSR601019-2"/>
    </source>
</evidence>
<dbReference type="PROSITE" id="PS51882">
    <property type="entry name" value="G_ALPHA"/>
    <property type="match status" value="1"/>
</dbReference>
<evidence type="ECO:0000256" key="6">
    <source>
        <dbReference type="ARBA" id="ARBA00023139"/>
    </source>
</evidence>
<evidence type="ECO:0000256" key="4">
    <source>
        <dbReference type="ARBA" id="ARBA00022842"/>
    </source>
</evidence>
<dbReference type="GO" id="GO:0003924">
    <property type="term" value="F:GTPase activity"/>
    <property type="evidence" value="ECO:0007669"/>
    <property type="project" value="InterPro"/>
</dbReference>
<feature type="binding site" evidence="10">
    <location>
        <position position="57"/>
    </location>
    <ligand>
        <name>Mg(2+)</name>
        <dbReference type="ChEBI" id="CHEBI:18420"/>
    </ligand>
</feature>
<dbReference type="AlphaFoldDB" id="A0A098VT33"/>
<keyword evidence="2 10" id="KW-0479">Metal-binding</keyword>
<sequence>MMPKKTASPPWKSIAEYNSKEAKMLSAKIDRKLQADRIISEMEIKLLLLGTGESGKSTIMKQMKVIHNNGYHKTELLAFRRDIHRNLLESIQQLLASLSSLSIDICDLDRLDVSPFFHRRKYSMEEKIAFQNAVALILRAQTSACDRIGIGSNGGTPPPSSASVLSAANGRNWDLIDRPMADAIKLLWRTTGLRKHFDKLAHSSYILCQAPYFLDNVERIAMPGYIPTIQDVLRARIKTTGISETRFRIRSGHYSPSVCMIDVGGQISERKKWIHCFESVTAILFCVSLSEYDQVLLEDPSQSRFLDSLLLFESIVNSQWFKNTIIILFLNKIDLFKNKLAVSPLSSYFEDYDGPPNDFEHAATFIQTKFLALNHSGLPIYTHFTCATDTRQIETVFAAIKEAILSRALKETGLL</sequence>
<evidence type="ECO:0000313" key="13">
    <source>
        <dbReference type="Proteomes" id="UP000029725"/>
    </source>
</evidence>
<evidence type="ECO:0000256" key="1">
    <source>
        <dbReference type="ARBA" id="ARBA00022707"/>
    </source>
</evidence>
<dbReference type="VEuPathDB" id="MicrosporidiaDB:DI09_166p40"/>
<evidence type="ECO:0000256" key="5">
    <source>
        <dbReference type="ARBA" id="ARBA00023134"/>
    </source>
</evidence>
<evidence type="ECO:0000256" key="8">
    <source>
        <dbReference type="ARBA" id="ARBA00023288"/>
    </source>
</evidence>
<feature type="binding site" evidence="9">
    <location>
        <position position="387"/>
    </location>
    <ligand>
        <name>GTP</name>
        <dbReference type="ChEBI" id="CHEBI:37565"/>
    </ligand>
</feature>
<feature type="binding site" evidence="9">
    <location>
        <begin position="262"/>
        <end position="266"/>
    </location>
    <ligand>
        <name>GTP</name>
        <dbReference type="ChEBI" id="CHEBI:37565"/>
    </ligand>
</feature>
<dbReference type="Gene3D" id="1.10.400.10">
    <property type="entry name" value="GI Alpha 1, domain 2-like"/>
    <property type="match status" value="1"/>
</dbReference>
<dbReference type="OrthoDB" id="5817230at2759"/>
<dbReference type="HOGENOM" id="CLU_014184_6_0_1"/>
<dbReference type="GO" id="GO:0001664">
    <property type="term" value="F:G protein-coupled receptor binding"/>
    <property type="evidence" value="ECO:0007669"/>
    <property type="project" value="InterPro"/>
</dbReference>
<organism evidence="11 13">
    <name type="scientific">Mitosporidium daphniae</name>
    <dbReference type="NCBI Taxonomy" id="1485682"/>
    <lineage>
        <taxon>Eukaryota</taxon>
        <taxon>Fungi</taxon>
        <taxon>Fungi incertae sedis</taxon>
        <taxon>Microsporidia</taxon>
        <taxon>Mitosporidium</taxon>
    </lineage>
</organism>
<dbReference type="InterPro" id="IPR027417">
    <property type="entry name" value="P-loop_NTPase"/>
</dbReference>
<dbReference type="InterPro" id="IPR001019">
    <property type="entry name" value="Gprotein_alpha_su"/>
</dbReference>
<feature type="binding site" evidence="9">
    <location>
        <begin position="53"/>
        <end position="58"/>
    </location>
    <ligand>
        <name>GTP</name>
        <dbReference type="ChEBI" id="CHEBI:37565"/>
    </ligand>
</feature>
<keyword evidence="7" id="KW-0807">Transducer</keyword>
<dbReference type="GO" id="GO:0005834">
    <property type="term" value="C:heterotrimeric G-protein complex"/>
    <property type="evidence" value="ECO:0007669"/>
    <property type="project" value="InterPro"/>
</dbReference>
<dbReference type="GO" id="GO:0031683">
    <property type="term" value="F:G-protein beta/gamma-subunit complex binding"/>
    <property type="evidence" value="ECO:0007669"/>
    <property type="project" value="InterPro"/>
</dbReference>
<gene>
    <name evidence="12" type="ORF">DI09_166p40</name>
    <name evidence="11" type="ORF">DI09_52p40</name>
</gene>
<dbReference type="EMBL" id="JMKJ01000073">
    <property type="protein sequence ID" value="KGG52506.1"/>
    <property type="molecule type" value="Genomic_DNA"/>
</dbReference>
<dbReference type="GeneID" id="25260261"/>
<dbReference type="InterPro" id="IPR002975">
    <property type="entry name" value="Fungi_Gprotein_alpha"/>
</dbReference>
<dbReference type="InterPro" id="IPR011025">
    <property type="entry name" value="GproteinA_insert"/>
</dbReference>
<dbReference type="GO" id="GO:0005525">
    <property type="term" value="F:GTP binding"/>
    <property type="evidence" value="ECO:0007669"/>
    <property type="project" value="UniProtKB-KW"/>
</dbReference>
<dbReference type="EMBL" id="JMKJ01000477">
    <property type="protein sequence ID" value="KGG50851.1"/>
    <property type="molecule type" value="Genomic_DNA"/>
</dbReference>
<dbReference type="SUPFAM" id="SSF47895">
    <property type="entry name" value="Transducin (alpha subunit), insertion domain"/>
    <property type="match status" value="1"/>
</dbReference>
<protein>
    <submittedName>
        <fullName evidence="11">Uncharacterized protein</fullName>
    </submittedName>
</protein>
<evidence type="ECO:0000313" key="11">
    <source>
        <dbReference type="EMBL" id="KGG50851.1"/>
    </source>
</evidence>
<evidence type="ECO:0000313" key="12">
    <source>
        <dbReference type="EMBL" id="KGG52506.1"/>
    </source>
</evidence>
<evidence type="ECO:0000256" key="7">
    <source>
        <dbReference type="ARBA" id="ARBA00023224"/>
    </source>
</evidence>
<dbReference type="PANTHER" id="PTHR10218:SF369">
    <property type="entry name" value="GUANINE NUCLEOTIDE-BINDING PROTEIN ALPHA-2 SUBUNIT"/>
    <property type="match status" value="1"/>
</dbReference>
<keyword evidence="1" id="KW-0519">Myristate</keyword>
<dbReference type="PRINTS" id="PR00318">
    <property type="entry name" value="GPROTEINA"/>
</dbReference>
<keyword evidence="3 9" id="KW-0547">Nucleotide-binding</keyword>
<evidence type="ECO:0000256" key="2">
    <source>
        <dbReference type="ARBA" id="ARBA00022723"/>
    </source>
</evidence>